<reference evidence="3 4" key="1">
    <citation type="journal article" date="2012" name="Eukaryot. Cell">
        <title>Draft genome sequence of CBS 2479, the standard type strain of Trichosporon asahii.</title>
        <authorList>
            <person name="Yang R.Y."/>
            <person name="Li H.T."/>
            <person name="Zhu H."/>
            <person name="Zhou G.P."/>
            <person name="Wang M."/>
            <person name="Wang L."/>
        </authorList>
    </citation>
    <scope>NUCLEOTIDE SEQUENCE [LARGE SCALE GENOMIC DNA]</scope>
    <source>
        <strain evidence="4">ATCC 90039 / CBS 2479 / JCM 2466 / KCTC 7840 / NCYC 2677 / UAMH 7654</strain>
    </source>
</reference>
<dbReference type="KEGG" id="tasa:A1Q1_04663"/>
<protein>
    <submittedName>
        <fullName evidence="3">Uncharacterized protein</fullName>
    </submittedName>
</protein>
<dbReference type="EMBL" id="ALBS01000280">
    <property type="protein sequence ID" value="EJT46698.1"/>
    <property type="molecule type" value="Genomic_DNA"/>
</dbReference>
<dbReference type="RefSeq" id="XP_014178376.1">
    <property type="nucleotide sequence ID" value="XM_014322901.1"/>
</dbReference>
<accession>J5QCT9</accession>
<evidence type="ECO:0000256" key="2">
    <source>
        <dbReference type="SAM" id="SignalP"/>
    </source>
</evidence>
<feature type="signal peptide" evidence="2">
    <location>
        <begin position="1"/>
        <end position="19"/>
    </location>
</feature>
<sequence length="141" mass="14597">MHVTAVLFAAAGLAAYVAADDNCNDKCKGYQTWMSSCAGYEPSGSGWSDECTSFCTDSKKSDQYKDCTKCLSEKNGQDAATLNGSLNRLCAQVSQVKSLSASASKTGKDAKKTDDKDKDAAGRIGVSVGVVAAAGVLASLF</sequence>
<evidence type="ECO:0000313" key="4">
    <source>
        <dbReference type="Proteomes" id="UP000002748"/>
    </source>
</evidence>
<evidence type="ECO:0000313" key="3">
    <source>
        <dbReference type="EMBL" id="EJT46698.1"/>
    </source>
</evidence>
<feature type="compositionally biased region" description="Basic and acidic residues" evidence="1">
    <location>
        <begin position="106"/>
        <end position="118"/>
    </location>
</feature>
<dbReference type="Proteomes" id="UP000002748">
    <property type="component" value="Unassembled WGS sequence"/>
</dbReference>
<comment type="caution">
    <text evidence="3">The sequence shown here is derived from an EMBL/GenBank/DDBJ whole genome shotgun (WGS) entry which is preliminary data.</text>
</comment>
<feature type="chain" id="PRO_5003784741" evidence="2">
    <location>
        <begin position="20"/>
        <end position="141"/>
    </location>
</feature>
<dbReference type="AlphaFoldDB" id="J5QCT9"/>
<dbReference type="VEuPathDB" id="FungiDB:A1Q1_04663"/>
<proteinExistence type="predicted"/>
<gene>
    <name evidence="3" type="ORF">A1Q1_04663</name>
</gene>
<dbReference type="HOGENOM" id="CLU_1826654_0_0_1"/>
<organism evidence="3 4">
    <name type="scientific">Trichosporon asahii var. asahii (strain ATCC 90039 / CBS 2479 / JCM 2466 / KCTC 7840 / NBRC 103889/ NCYC 2677 / UAMH 7654)</name>
    <name type="common">Yeast</name>
    <dbReference type="NCBI Taxonomy" id="1186058"/>
    <lineage>
        <taxon>Eukaryota</taxon>
        <taxon>Fungi</taxon>
        <taxon>Dikarya</taxon>
        <taxon>Basidiomycota</taxon>
        <taxon>Agaricomycotina</taxon>
        <taxon>Tremellomycetes</taxon>
        <taxon>Trichosporonales</taxon>
        <taxon>Trichosporonaceae</taxon>
        <taxon>Trichosporon</taxon>
    </lineage>
</organism>
<dbReference type="GeneID" id="25988175"/>
<keyword evidence="2" id="KW-0732">Signal</keyword>
<feature type="region of interest" description="Disordered" evidence="1">
    <location>
        <begin position="98"/>
        <end position="118"/>
    </location>
</feature>
<name>J5QCT9_TRIAS</name>
<evidence type="ECO:0000256" key="1">
    <source>
        <dbReference type="SAM" id="MobiDB-lite"/>
    </source>
</evidence>